<gene>
    <name evidence="2" type="ORF">O181_114178</name>
</gene>
<reference evidence="2" key="1">
    <citation type="submission" date="2021-03" db="EMBL/GenBank/DDBJ databases">
        <title>Draft genome sequence of rust myrtle Austropuccinia psidii MF-1, a brazilian biotype.</title>
        <authorList>
            <person name="Quecine M.C."/>
            <person name="Pachon D.M.R."/>
            <person name="Bonatelli M.L."/>
            <person name="Correr F.H."/>
            <person name="Franceschini L.M."/>
            <person name="Leite T.F."/>
            <person name="Margarido G.R.A."/>
            <person name="Almeida C.A."/>
            <person name="Ferrarezi J.A."/>
            <person name="Labate C.A."/>
        </authorList>
    </citation>
    <scope>NUCLEOTIDE SEQUENCE</scope>
    <source>
        <strain evidence="2">MF-1</strain>
    </source>
</reference>
<protein>
    <submittedName>
        <fullName evidence="2">Uncharacterized protein</fullName>
    </submittedName>
</protein>
<comment type="caution">
    <text evidence="2">The sequence shown here is derived from an EMBL/GenBank/DDBJ whole genome shotgun (WGS) entry which is preliminary data.</text>
</comment>
<dbReference type="EMBL" id="AVOT02094269">
    <property type="protein sequence ID" value="MBW0574463.1"/>
    <property type="molecule type" value="Genomic_DNA"/>
</dbReference>
<evidence type="ECO:0000313" key="3">
    <source>
        <dbReference type="Proteomes" id="UP000765509"/>
    </source>
</evidence>
<dbReference type="Proteomes" id="UP000765509">
    <property type="component" value="Unassembled WGS sequence"/>
</dbReference>
<dbReference type="AlphaFoldDB" id="A0A9Q3K3X4"/>
<feature type="region of interest" description="Disordered" evidence="1">
    <location>
        <begin position="1"/>
        <end position="21"/>
    </location>
</feature>
<organism evidence="2 3">
    <name type="scientific">Austropuccinia psidii MF-1</name>
    <dbReference type="NCBI Taxonomy" id="1389203"/>
    <lineage>
        <taxon>Eukaryota</taxon>
        <taxon>Fungi</taxon>
        <taxon>Dikarya</taxon>
        <taxon>Basidiomycota</taxon>
        <taxon>Pucciniomycotina</taxon>
        <taxon>Pucciniomycetes</taxon>
        <taxon>Pucciniales</taxon>
        <taxon>Sphaerophragmiaceae</taxon>
        <taxon>Austropuccinia</taxon>
    </lineage>
</organism>
<accession>A0A9Q3K3X4</accession>
<proteinExistence type="predicted"/>
<keyword evidence="3" id="KW-1185">Reference proteome</keyword>
<evidence type="ECO:0000256" key="1">
    <source>
        <dbReference type="SAM" id="MobiDB-lite"/>
    </source>
</evidence>
<name>A0A9Q3K3X4_9BASI</name>
<sequence>MKRVGPKAIMRARGQRDPPGQKTRIEAWGLRIWELARKANDGRVWPEAIIGQGSVIWPKGHRAQEGAKLAIRIWCGQLPPTWSQVGIAATPIDKGHSLWL</sequence>
<dbReference type="OrthoDB" id="10612013at2759"/>
<evidence type="ECO:0000313" key="2">
    <source>
        <dbReference type="EMBL" id="MBW0574463.1"/>
    </source>
</evidence>